<dbReference type="RefSeq" id="WP_128996344.1">
    <property type="nucleotide sequence ID" value="NZ_PDKN01000005.1"/>
</dbReference>
<dbReference type="EMBL" id="PDKN01000005">
    <property type="protein sequence ID" value="RXJ56370.1"/>
    <property type="molecule type" value="Genomic_DNA"/>
</dbReference>
<gene>
    <name evidence="2" type="ORF">CRV04_08110</name>
</gene>
<evidence type="ECO:0000313" key="2">
    <source>
        <dbReference type="EMBL" id="RXJ56370.1"/>
    </source>
</evidence>
<name>A0A4Q0XP54_9BACT</name>
<feature type="coiled-coil region" evidence="1">
    <location>
        <begin position="69"/>
        <end position="110"/>
    </location>
</feature>
<sequence>MITKIYNLKKNQTDQKILQRARVQNKIEELSAEILMTQTKLETTSVDKFGAISDFAILQIHKNTMKAHIGKLNMVKNRLEQEVEKIDEEIKELLKETEQFKYLVEEEKKEAFKKLLKKEEEFTEEYVQSKYIAS</sequence>
<feature type="coiled-coil region" evidence="1">
    <location>
        <begin position="13"/>
        <end position="40"/>
    </location>
</feature>
<dbReference type="OrthoDB" id="5347766at2"/>
<organism evidence="2 3">
    <name type="scientific">Candidatus Marinarcus aquaticus</name>
    <dbReference type="NCBI Taxonomy" id="2044504"/>
    <lineage>
        <taxon>Bacteria</taxon>
        <taxon>Pseudomonadati</taxon>
        <taxon>Campylobacterota</taxon>
        <taxon>Epsilonproteobacteria</taxon>
        <taxon>Campylobacterales</taxon>
        <taxon>Arcobacteraceae</taxon>
        <taxon>Candidatus Marinarcus</taxon>
    </lineage>
</organism>
<comment type="caution">
    <text evidence="2">The sequence shown here is derived from an EMBL/GenBank/DDBJ whole genome shotgun (WGS) entry which is preliminary data.</text>
</comment>
<accession>A0A4Q0XP54</accession>
<evidence type="ECO:0000313" key="3">
    <source>
        <dbReference type="Proteomes" id="UP000290657"/>
    </source>
</evidence>
<reference evidence="2 3" key="1">
    <citation type="submission" date="2017-10" db="EMBL/GenBank/DDBJ databases">
        <title>Genomics of the genus Arcobacter.</title>
        <authorList>
            <person name="Perez-Cataluna A."/>
            <person name="Figueras M.J."/>
        </authorList>
    </citation>
    <scope>NUCLEOTIDE SEQUENCE [LARGE SCALE GENOMIC DNA]</scope>
    <source>
        <strain evidence="2 3">CECT 8987</strain>
    </source>
</reference>
<keyword evidence="1" id="KW-0175">Coiled coil</keyword>
<evidence type="ECO:0008006" key="4">
    <source>
        <dbReference type="Google" id="ProtNLM"/>
    </source>
</evidence>
<protein>
    <recommendedName>
        <fullName evidence="4">Flagellar FliJ protein</fullName>
    </recommendedName>
</protein>
<keyword evidence="3" id="KW-1185">Reference proteome</keyword>
<dbReference type="Proteomes" id="UP000290657">
    <property type="component" value="Unassembled WGS sequence"/>
</dbReference>
<evidence type="ECO:0000256" key="1">
    <source>
        <dbReference type="SAM" id="Coils"/>
    </source>
</evidence>
<proteinExistence type="predicted"/>
<dbReference type="AlphaFoldDB" id="A0A4Q0XP54"/>